<protein>
    <recommendedName>
        <fullName evidence="5">DNA 3'-5' helicase</fullName>
        <ecNumber evidence="5">5.6.2.4</ecNumber>
    </recommendedName>
</protein>
<dbReference type="Pfam" id="PF00271">
    <property type="entry name" value="Helicase_C"/>
    <property type="match status" value="1"/>
</dbReference>
<dbReference type="Gene3D" id="1.10.10.10">
    <property type="entry name" value="Winged helix-like DNA-binding domain superfamily/Winged helix DNA-binding domain"/>
    <property type="match status" value="1"/>
</dbReference>
<dbReference type="EC" id="5.6.2.4" evidence="5"/>
<comment type="caution">
    <text evidence="8">The sequence shown here is derived from an EMBL/GenBank/DDBJ whole genome shotgun (WGS) entry which is preliminary data.</text>
</comment>
<dbReference type="GO" id="GO:0005694">
    <property type="term" value="C:chromosome"/>
    <property type="evidence" value="ECO:0007669"/>
    <property type="project" value="TreeGrafter"/>
</dbReference>
<dbReference type="GO" id="GO:0006281">
    <property type="term" value="P:DNA repair"/>
    <property type="evidence" value="ECO:0007669"/>
    <property type="project" value="TreeGrafter"/>
</dbReference>
<evidence type="ECO:0000256" key="2">
    <source>
        <dbReference type="ARBA" id="ARBA00022741"/>
    </source>
</evidence>
<comment type="catalytic activity">
    <reaction evidence="4">
        <text>Couples ATP hydrolysis with the unwinding of duplex DNA by translocating in the 3'-5' direction.</text>
        <dbReference type="EC" id="5.6.2.4"/>
    </reaction>
</comment>
<dbReference type="PANTHER" id="PTHR13710">
    <property type="entry name" value="DNA HELICASE RECQ FAMILY MEMBER"/>
    <property type="match status" value="1"/>
</dbReference>
<dbReference type="EMBL" id="CAJVPL010006337">
    <property type="protein sequence ID" value="CAG8663828.1"/>
    <property type="molecule type" value="Genomic_DNA"/>
</dbReference>
<dbReference type="InterPro" id="IPR001650">
    <property type="entry name" value="Helicase_C-like"/>
</dbReference>
<dbReference type="PANTHER" id="PTHR13710:SF149">
    <property type="entry name" value="ATP-DEPENDENT DNA HELICASE TLH2"/>
    <property type="match status" value="1"/>
</dbReference>
<evidence type="ECO:0000256" key="3">
    <source>
        <dbReference type="ARBA" id="ARBA00022840"/>
    </source>
</evidence>
<dbReference type="GO" id="GO:0009378">
    <property type="term" value="F:four-way junction helicase activity"/>
    <property type="evidence" value="ECO:0007669"/>
    <property type="project" value="TreeGrafter"/>
</dbReference>
<feature type="transmembrane region" description="Helical" evidence="6">
    <location>
        <begin position="66"/>
        <end position="89"/>
    </location>
</feature>
<keyword evidence="9" id="KW-1185">Reference proteome</keyword>
<keyword evidence="2" id="KW-0547">Nucleotide-binding</keyword>
<proteinExistence type="inferred from homology"/>
<dbReference type="Pfam" id="PF16124">
    <property type="entry name" value="RecQ_Zn_bind"/>
    <property type="match status" value="1"/>
</dbReference>
<gene>
    <name evidence="8" type="ORF">AGERDE_LOCUS11945</name>
</gene>
<evidence type="ECO:0000313" key="9">
    <source>
        <dbReference type="Proteomes" id="UP000789831"/>
    </source>
</evidence>
<feature type="domain" description="Helicase C-terminal" evidence="7">
    <location>
        <begin position="157"/>
        <end position="337"/>
    </location>
</feature>
<reference evidence="8" key="1">
    <citation type="submission" date="2021-06" db="EMBL/GenBank/DDBJ databases">
        <authorList>
            <person name="Kallberg Y."/>
            <person name="Tangrot J."/>
            <person name="Rosling A."/>
        </authorList>
    </citation>
    <scope>NUCLEOTIDE SEQUENCE</scope>
    <source>
        <strain evidence="8">MT106</strain>
    </source>
</reference>
<dbReference type="Gene3D" id="3.40.50.300">
    <property type="entry name" value="P-loop containing nucleotide triphosphate hydrolases"/>
    <property type="match status" value="2"/>
</dbReference>
<dbReference type="SUPFAM" id="SSF52540">
    <property type="entry name" value="P-loop containing nucleoside triphosphate hydrolases"/>
    <property type="match status" value="1"/>
</dbReference>
<dbReference type="GO" id="GO:0005737">
    <property type="term" value="C:cytoplasm"/>
    <property type="evidence" value="ECO:0007669"/>
    <property type="project" value="TreeGrafter"/>
</dbReference>
<dbReference type="InterPro" id="IPR011545">
    <property type="entry name" value="DEAD/DEAH_box_helicase_dom"/>
</dbReference>
<feature type="non-terminal residue" evidence="8">
    <location>
        <position position="1"/>
    </location>
</feature>
<feature type="non-terminal residue" evidence="8">
    <location>
        <position position="494"/>
    </location>
</feature>
<organism evidence="8 9">
    <name type="scientific">Ambispora gerdemannii</name>
    <dbReference type="NCBI Taxonomy" id="144530"/>
    <lineage>
        <taxon>Eukaryota</taxon>
        <taxon>Fungi</taxon>
        <taxon>Fungi incertae sedis</taxon>
        <taxon>Mucoromycota</taxon>
        <taxon>Glomeromycotina</taxon>
        <taxon>Glomeromycetes</taxon>
        <taxon>Archaeosporales</taxon>
        <taxon>Ambisporaceae</taxon>
        <taxon>Ambispora</taxon>
    </lineage>
</organism>
<evidence type="ECO:0000256" key="5">
    <source>
        <dbReference type="ARBA" id="ARBA00034808"/>
    </source>
</evidence>
<dbReference type="GO" id="GO:0003677">
    <property type="term" value="F:DNA binding"/>
    <property type="evidence" value="ECO:0007669"/>
    <property type="project" value="UniProtKB-KW"/>
</dbReference>
<evidence type="ECO:0000256" key="1">
    <source>
        <dbReference type="ARBA" id="ARBA00005446"/>
    </source>
</evidence>
<accession>A0A9N9E8G2</accession>
<dbReference type="OrthoDB" id="10261556at2759"/>
<sequence>VRKILENDTTNNDKIQSIDQNLAVSLALKTVFGFNNFRVGQIQAIDRFLANKDVFIIMPTGGGKSLCYALPSILFAGLTVVFTLLVALIEDQVGQLRCLKKLYSNAPIMMLTATCSQTEFDDIKSNLNISQNNLEIIRAGDFSRLEISYEVRSKRDSKDENIINIVEEIRKISMAKCIVYCSTPFECEEVSTALGKILETSSLSIYHGEMPKETRKYSMSQWQKNQIQIMIATSAFGMGIDMPDVKLVIHYTFPKSITNLIQETGRAGRNGNDTTTIIYFSQRNLLTNSIIVFGKKESQPEFSSDTNEVTILNREKRLSDAQQKLFEVLYYLNEKYECRRQMLLRYHSWDVLQDSSNMCGWCDNCQRHITDQVQQVNATNEVERILHIIETVLIHSSAEVVPDNIVDIFLRANNAKIRARGYDQLSIYNIKDSDNLPWKPKILKTKELVKHALQEMVILGLVRQVILLRRYSPTSTTISHKVVVTGIAEDSYDR</sequence>
<dbReference type="GO" id="GO:0006310">
    <property type="term" value="P:DNA recombination"/>
    <property type="evidence" value="ECO:0007669"/>
    <property type="project" value="TreeGrafter"/>
</dbReference>
<dbReference type="AlphaFoldDB" id="A0A9N9E8G2"/>
<dbReference type="PROSITE" id="PS51194">
    <property type="entry name" value="HELICASE_CTER"/>
    <property type="match status" value="1"/>
</dbReference>
<keyword evidence="3" id="KW-0067">ATP-binding</keyword>
<evidence type="ECO:0000313" key="8">
    <source>
        <dbReference type="EMBL" id="CAG8663828.1"/>
    </source>
</evidence>
<keyword evidence="6" id="KW-0812">Transmembrane</keyword>
<dbReference type="SMART" id="SM00490">
    <property type="entry name" value="HELICc"/>
    <property type="match status" value="1"/>
</dbReference>
<dbReference type="InterPro" id="IPR036388">
    <property type="entry name" value="WH-like_DNA-bd_sf"/>
</dbReference>
<keyword evidence="6" id="KW-0472">Membrane</keyword>
<dbReference type="GO" id="GO:0043138">
    <property type="term" value="F:3'-5' DNA helicase activity"/>
    <property type="evidence" value="ECO:0007669"/>
    <property type="project" value="UniProtKB-EC"/>
</dbReference>
<keyword evidence="6" id="KW-1133">Transmembrane helix</keyword>
<dbReference type="InterPro" id="IPR032284">
    <property type="entry name" value="RecQ_Zn-bd"/>
</dbReference>
<comment type="similarity">
    <text evidence="1">Belongs to the helicase family. RecQ subfamily.</text>
</comment>
<dbReference type="Proteomes" id="UP000789831">
    <property type="component" value="Unassembled WGS sequence"/>
</dbReference>
<dbReference type="Pfam" id="PF00270">
    <property type="entry name" value="DEAD"/>
    <property type="match status" value="1"/>
</dbReference>
<evidence type="ECO:0000256" key="4">
    <source>
        <dbReference type="ARBA" id="ARBA00034617"/>
    </source>
</evidence>
<dbReference type="InterPro" id="IPR027417">
    <property type="entry name" value="P-loop_NTPase"/>
</dbReference>
<dbReference type="GO" id="GO:0005524">
    <property type="term" value="F:ATP binding"/>
    <property type="evidence" value="ECO:0007669"/>
    <property type="project" value="UniProtKB-KW"/>
</dbReference>
<evidence type="ECO:0000256" key="6">
    <source>
        <dbReference type="SAM" id="Phobius"/>
    </source>
</evidence>
<name>A0A9N9E8G2_9GLOM</name>
<evidence type="ECO:0000259" key="7">
    <source>
        <dbReference type="PROSITE" id="PS51194"/>
    </source>
</evidence>